<proteinExistence type="predicted"/>
<dbReference type="Proteomes" id="UP000177369">
    <property type="component" value="Unassembled WGS sequence"/>
</dbReference>
<dbReference type="Gene3D" id="6.10.250.3150">
    <property type="match status" value="1"/>
</dbReference>
<dbReference type="EMBL" id="MFBD01000012">
    <property type="protein sequence ID" value="OGD89092.1"/>
    <property type="molecule type" value="Genomic_DNA"/>
</dbReference>
<name>A0A1F5GB37_9BACT</name>
<gene>
    <name evidence="3" type="ORF">A3D04_05045</name>
</gene>
<dbReference type="InterPro" id="IPR013693">
    <property type="entry name" value="SpoIID/LytB_N"/>
</dbReference>
<dbReference type="Pfam" id="PF08486">
    <property type="entry name" value="SpoIID"/>
    <property type="match status" value="1"/>
</dbReference>
<dbReference type="STRING" id="1797714.A3D04_05045"/>
<evidence type="ECO:0000313" key="4">
    <source>
        <dbReference type="Proteomes" id="UP000177369"/>
    </source>
</evidence>
<accession>A0A1F5GB37</accession>
<feature type="domain" description="Sporulation stage II protein D amidase enhancer LytB N-terminal" evidence="2">
    <location>
        <begin position="286"/>
        <end position="362"/>
    </location>
</feature>
<dbReference type="InterPro" id="IPR013486">
    <property type="entry name" value="SpoIID/LytB"/>
</dbReference>
<keyword evidence="1" id="KW-0175">Coiled coil</keyword>
<dbReference type="AlphaFoldDB" id="A0A1F5GB37"/>
<organism evidence="3 4">
    <name type="scientific">Candidatus Curtissbacteria bacterium RIFCSPHIGHO2_02_FULL_40_16b</name>
    <dbReference type="NCBI Taxonomy" id="1797714"/>
    <lineage>
        <taxon>Bacteria</taxon>
        <taxon>Candidatus Curtissiibacteriota</taxon>
    </lineage>
</organism>
<comment type="caution">
    <text evidence="3">The sequence shown here is derived from an EMBL/GenBank/DDBJ whole genome shotgun (WGS) entry which is preliminary data.</text>
</comment>
<evidence type="ECO:0000313" key="3">
    <source>
        <dbReference type="EMBL" id="OGD89092.1"/>
    </source>
</evidence>
<feature type="coiled-coil region" evidence="1">
    <location>
        <begin position="20"/>
        <end position="89"/>
    </location>
</feature>
<dbReference type="NCBIfam" id="TIGR02669">
    <property type="entry name" value="SpoIID_LytB"/>
    <property type="match status" value="1"/>
</dbReference>
<evidence type="ECO:0000256" key="1">
    <source>
        <dbReference type="SAM" id="Coils"/>
    </source>
</evidence>
<reference evidence="3 4" key="1">
    <citation type="journal article" date="2016" name="Nat. Commun.">
        <title>Thousands of microbial genomes shed light on interconnected biogeochemical processes in an aquifer system.</title>
        <authorList>
            <person name="Anantharaman K."/>
            <person name="Brown C.T."/>
            <person name="Hug L.A."/>
            <person name="Sharon I."/>
            <person name="Castelle C.J."/>
            <person name="Probst A.J."/>
            <person name="Thomas B.C."/>
            <person name="Singh A."/>
            <person name="Wilkins M.J."/>
            <person name="Karaoz U."/>
            <person name="Brodie E.L."/>
            <person name="Williams K.H."/>
            <person name="Hubbard S.S."/>
            <person name="Banfield J.F."/>
        </authorList>
    </citation>
    <scope>NUCLEOTIDE SEQUENCE [LARGE SCALE GENOMIC DNA]</scope>
</reference>
<evidence type="ECO:0000259" key="2">
    <source>
        <dbReference type="Pfam" id="PF08486"/>
    </source>
</evidence>
<protein>
    <recommendedName>
        <fullName evidence="2">Sporulation stage II protein D amidase enhancer LytB N-terminal domain-containing protein</fullName>
    </recommendedName>
</protein>
<dbReference type="GO" id="GO:0030435">
    <property type="term" value="P:sporulation resulting in formation of a cellular spore"/>
    <property type="evidence" value="ECO:0007669"/>
    <property type="project" value="InterPro"/>
</dbReference>
<sequence>MRKLIGLILIVFVSLFISASSIKADELSDIQNEINKLQEQLDASRDATTPLETEVQSLNAQISSLDARLVEIKKDLAQSEEDLAHQKKVLAATVRKFYIESFVNIPLLTFFTSGNAAETLKLITFQQNSSKTDRSIISSITEKVAKLAEDNIRFAAAQSQLDKQRQVLRGEIASAKSFQSEVQGKIAALSARQQEILSSRLSSLNLPRSAATSASGCTDDRAVNPGFSPRFAFYSFGVPNRVGLNQYGAKGRAEAGQNHEQILNAYYQGINFETRSNINISVDGYGEMPLETYMLGIYEVPDSWPMEVLKAQAIAARSYAFSYTNNGTKSICTSQNCQVYKGGNKGGNWEQAVKATEGKVMTNGGNVITAWYSSTHGGYVLRSDEIGWSATPWTKHATDTTSGSAGSFGDLQANAYDRSSPWFYCDWGSRSQYNSTAWLKPSEVADIVNSLRLFKADNSTGDHLYQPDKPHPYGGETWDEARVRQELSNRGISAYNSVSSVNVGADFSGGRITSVNVSGDAGSVSLTGGELKDMFNLRAPANIQIVGPLFNTEQK</sequence>